<proteinExistence type="predicted"/>
<evidence type="ECO:0000256" key="1">
    <source>
        <dbReference type="SAM" id="MobiDB-lite"/>
    </source>
</evidence>
<name>A0A4T0WXV7_9ASCO</name>
<dbReference type="OrthoDB" id="3998249at2759"/>
<organism evidence="2 3">
    <name type="scientific">Pichia inconspicua</name>
    <dbReference type="NCBI Taxonomy" id="52247"/>
    <lineage>
        <taxon>Eukaryota</taxon>
        <taxon>Fungi</taxon>
        <taxon>Dikarya</taxon>
        <taxon>Ascomycota</taxon>
        <taxon>Saccharomycotina</taxon>
        <taxon>Pichiomycetes</taxon>
        <taxon>Pichiales</taxon>
        <taxon>Pichiaceae</taxon>
        <taxon>Pichia</taxon>
    </lineage>
</organism>
<feature type="region of interest" description="Disordered" evidence="1">
    <location>
        <begin position="1"/>
        <end position="132"/>
    </location>
</feature>
<dbReference type="STRING" id="52247.A0A4T0WXV7"/>
<feature type="compositionally biased region" description="Low complexity" evidence="1">
    <location>
        <begin position="59"/>
        <end position="69"/>
    </location>
</feature>
<gene>
    <name evidence="2" type="ORF">CANINC_003791</name>
</gene>
<keyword evidence="3" id="KW-1185">Reference proteome</keyword>
<reference evidence="2 3" key="1">
    <citation type="journal article" date="2019" name="Front. Genet.">
        <title>Whole-Genome Sequencing of the Opportunistic Yeast Pathogen Candida inconspicua Uncovers Its Hybrid Origin.</title>
        <authorList>
            <person name="Mixao V."/>
            <person name="Hansen A.P."/>
            <person name="Saus E."/>
            <person name="Boekhout T."/>
            <person name="Lass-Florl C."/>
            <person name="Gabaldon T."/>
        </authorList>
    </citation>
    <scope>NUCLEOTIDE SEQUENCE [LARGE SCALE GENOMIC DNA]</scope>
    <source>
        <strain evidence="2 3">CBS 180</strain>
    </source>
</reference>
<dbReference type="Proteomes" id="UP000307173">
    <property type="component" value="Unassembled WGS sequence"/>
</dbReference>
<evidence type="ECO:0000313" key="3">
    <source>
        <dbReference type="Proteomes" id="UP000307173"/>
    </source>
</evidence>
<dbReference type="EMBL" id="SELW01000599">
    <property type="protein sequence ID" value="TID19221.1"/>
    <property type="molecule type" value="Genomic_DNA"/>
</dbReference>
<feature type="compositionally biased region" description="Polar residues" evidence="1">
    <location>
        <begin position="15"/>
        <end position="24"/>
    </location>
</feature>
<comment type="caution">
    <text evidence="2">The sequence shown here is derived from an EMBL/GenBank/DDBJ whole genome shotgun (WGS) entry which is preliminary data.</text>
</comment>
<feature type="compositionally biased region" description="Low complexity" evidence="1">
    <location>
        <begin position="83"/>
        <end position="102"/>
    </location>
</feature>
<sequence>MMVTDKPHTLPMGQPSRSGSNYEGQTIKKTSKSDDTSKKSRQKHSKSKAQSTPPPPPQQKLKQNGNQKAATHKVAMSSLDKVSSGSQSQPNNQKQKQSTSRSSKGKGNSKHTERVVIPPRSVHVDFHSNKSSNLATLKDTSDEIKKAAAEVKDLLLSDLSINGKAQSNEFQSSPQANRSNLDNSLYHQQLLQDSLLPKLENNSNLSRSSSSCSTANRSKISSASSYTNDSSTILNTFENFKYAGSSFAAEPKAITLPKPSFLKSK</sequence>
<accession>A0A4T0WXV7</accession>
<protein>
    <submittedName>
        <fullName evidence="2">Uncharacterized protein</fullName>
    </submittedName>
</protein>
<dbReference type="AlphaFoldDB" id="A0A4T0WXV7"/>
<evidence type="ECO:0000313" key="2">
    <source>
        <dbReference type="EMBL" id="TID19221.1"/>
    </source>
</evidence>